<dbReference type="EC" id="6.2.1.26" evidence="2"/>
<dbReference type="RefSeq" id="WP_184019939.1">
    <property type="nucleotide sequence ID" value="NZ_JACHFD010000015.1"/>
</dbReference>
<dbReference type="InterPro" id="IPR000873">
    <property type="entry name" value="AMP-dep_synth/lig_dom"/>
</dbReference>
<dbReference type="InterPro" id="IPR045851">
    <property type="entry name" value="AMP-bd_C_sf"/>
</dbReference>
<dbReference type="PANTHER" id="PTHR43767">
    <property type="entry name" value="LONG-CHAIN-FATTY-ACID--COA LIGASE"/>
    <property type="match status" value="1"/>
</dbReference>
<sequence length="358" mass="39543">MEETQLRDPGFWLSDLPWAPGAEMPVVEGEVPGLIFFRTSGSTGEPKWIGLHREALLCSAAAVNRHLGVTASDVWGALLPLHHVGGFGVLARAFEAGSEFRRFHGKWDPRAASAWMEKEQVHHCPMVPTQIHDLVAAKLRAPRALRTVVVGGGSLPDALGRAARNLGWPVLASYGMTEAGSQIATQKIDQLETDYQAFPIPVMAHWRVMPTPDGRLEISGPALFSGMIRRVEGCLKYEPRKGSSFLTSDRVLVEERGISVLGRADRQVKVLGELVDLDDLERILGPDVLVVGLPDARKGQELVLLAIDENVAQRVESHNARVAGPWRIQRWMKVARLPRTPLGKLDRREARRMIENLS</sequence>
<reference evidence="2 3" key="1">
    <citation type="submission" date="2020-08" db="EMBL/GenBank/DDBJ databases">
        <title>Genomic Encyclopedia of Type Strains, Phase IV (KMG-IV): sequencing the most valuable type-strain genomes for metagenomic binning, comparative biology and taxonomic classification.</title>
        <authorList>
            <person name="Goeker M."/>
        </authorList>
    </citation>
    <scope>NUCLEOTIDE SEQUENCE [LARGE SCALE GENOMIC DNA]</scope>
    <source>
        <strain evidence="2 3">YC6886</strain>
    </source>
</reference>
<proteinExistence type="predicted"/>
<name>A0A840VJ14_9BACT</name>
<dbReference type="PANTHER" id="PTHR43767:SF10">
    <property type="entry name" value="SURFACTIN SYNTHASE SUBUNIT 1"/>
    <property type="match status" value="1"/>
</dbReference>
<keyword evidence="3" id="KW-1185">Reference proteome</keyword>
<dbReference type="InterPro" id="IPR042099">
    <property type="entry name" value="ANL_N_sf"/>
</dbReference>
<protein>
    <submittedName>
        <fullName evidence="2">O-succinylbenzoic acid--CoA ligase</fullName>
        <ecNumber evidence="2">6.2.1.26</ecNumber>
    </submittedName>
</protein>
<evidence type="ECO:0000313" key="3">
    <source>
        <dbReference type="Proteomes" id="UP000557717"/>
    </source>
</evidence>
<organism evidence="2 3">
    <name type="scientific">Haloferula luteola</name>
    <dbReference type="NCBI Taxonomy" id="595692"/>
    <lineage>
        <taxon>Bacteria</taxon>
        <taxon>Pseudomonadati</taxon>
        <taxon>Verrucomicrobiota</taxon>
        <taxon>Verrucomicrobiia</taxon>
        <taxon>Verrucomicrobiales</taxon>
        <taxon>Verrucomicrobiaceae</taxon>
        <taxon>Haloferula</taxon>
    </lineage>
</organism>
<keyword evidence="2" id="KW-0436">Ligase</keyword>
<evidence type="ECO:0000313" key="2">
    <source>
        <dbReference type="EMBL" id="MBB5352691.1"/>
    </source>
</evidence>
<feature type="domain" description="AMP-dependent synthetase/ligase" evidence="1">
    <location>
        <begin position="39"/>
        <end position="204"/>
    </location>
</feature>
<dbReference type="Gene3D" id="3.40.50.12780">
    <property type="entry name" value="N-terminal domain of ligase-like"/>
    <property type="match status" value="1"/>
</dbReference>
<dbReference type="AlphaFoldDB" id="A0A840VJ14"/>
<dbReference type="GO" id="GO:0008756">
    <property type="term" value="F:o-succinylbenzoate-CoA ligase activity"/>
    <property type="evidence" value="ECO:0007669"/>
    <property type="project" value="UniProtKB-EC"/>
</dbReference>
<dbReference type="PROSITE" id="PS00455">
    <property type="entry name" value="AMP_BINDING"/>
    <property type="match status" value="1"/>
</dbReference>
<evidence type="ECO:0000259" key="1">
    <source>
        <dbReference type="Pfam" id="PF00501"/>
    </source>
</evidence>
<dbReference type="SUPFAM" id="SSF56801">
    <property type="entry name" value="Acetyl-CoA synthetase-like"/>
    <property type="match status" value="1"/>
</dbReference>
<comment type="caution">
    <text evidence="2">The sequence shown here is derived from an EMBL/GenBank/DDBJ whole genome shotgun (WGS) entry which is preliminary data.</text>
</comment>
<dbReference type="Gene3D" id="3.30.300.30">
    <property type="match status" value="1"/>
</dbReference>
<accession>A0A840VJ14</accession>
<dbReference type="EMBL" id="JACHFD010000015">
    <property type="protein sequence ID" value="MBB5352691.1"/>
    <property type="molecule type" value="Genomic_DNA"/>
</dbReference>
<gene>
    <name evidence="2" type="ORF">HNR46_002939</name>
</gene>
<dbReference type="InterPro" id="IPR020845">
    <property type="entry name" value="AMP-binding_CS"/>
</dbReference>
<dbReference type="InterPro" id="IPR050237">
    <property type="entry name" value="ATP-dep_AMP-bd_enzyme"/>
</dbReference>
<dbReference type="Proteomes" id="UP000557717">
    <property type="component" value="Unassembled WGS sequence"/>
</dbReference>
<dbReference type="Pfam" id="PF00501">
    <property type="entry name" value="AMP-binding"/>
    <property type="match status" value="1"/>
</dbReference>